<dbReference type="Gene3D" id="3.80.10.10">
    <property type="entry name" value="Ribonuclease Inhibitor"/>
    <property type="match status" value="1"/>
</dbReference>
<reference evidence="1" key="1">
    <citation type="submission" date="2023-03" db="EMBL/GenBank/DDBJ databases">
        <title>Massive genome expansion in bonnet fungi (Mycena s.s.) driven by repeated elements and novel gene families across ecological guilds.</title>
        <authorList>
            <consortium name="Lawrence Berkeley National Laboratory"/>
            <person name="Harder C.B."/>
            <person name="Miyauchi S."/>
            <person name="Viragh M."/>
            <person name="Kuo A."/>
            <person name="Thoen E."/>
            <person name="Andreopoulos B."/>
            <person name="Lu D."/>
            <person name="Skrede I."/>
            <person name="Drula E."/>
            <person name="Henrissat B."/>
            <person name="Morin E."/>
            <person name="Kohler A."/>
            <person name="Barry K."/>
            <person name="LaButti K."/>
            <person name="Morin E."/>
            <person name="Salamov A."/>
            <person name="Lipzen A."/>
            <person name="Mereny Z."/>
            <person name="Hegedus B."/>
            <person name="Baldrian P."/>
            <person name="Stursova M."/>
            <person name="Weitz H."/>
            <person name="Taylor A."/>
            <person name="Grigoriev I.V."/>
            <person name="Nagy L.G."/>
            <person name="Martin F."/>
            <person name="Kauserud H."/>
        </authorList>
    </citation>
    <scope>NUCLEOTIDE SEQUENCE</scope>
    <source>
        <strain evidence="1">CBHHK002</strain>
    </source>
</reference>
<dbReference type="EMBL" id="JARIHO010000015">
    <property type="protein sequence ID" value="KAJ7349981.1"/>
    <property type="molecule type" value="Genomic_DNA"/>
</dbReference>
<evidence type="ECO:0008006" key="3">
    <source>
        <dbReference type="Google" id="ProtNLM"/>
    </source>
</evidence>
<keyword evidence="2" id="KW-1185">Reference proteome</keyword>
<gene>
    <name evidence="1" type="ORF">DFH08DRAFT_1079207</name>
</gene>
<dbReference type="AlphaFoldDB" id="A0AAD7A5R8"/>
<accession>A0AAD7A5R8</accession>
<organism evidence="1 2">
    <name type="scientific">Mycena albidolilacea</name>
    <dbReference type="NCBI Taxonomy" id="1033008"/>
    <lineage>
        <taxon>Eukaryota</taxon>
        <taxon>Fungi</taxon>
        <taxon>Dikarya</taxon>
        <taxon>Basidiomycota</taxon>
        <taxon>Agaricomycotina</taxon>
        <taxon>Agaricomycetes</taxon>
        <taxon>Agaricomycetidae</taxon>
        <taxon>Agaricales</taxon>
        <taxon>Marasmiineae</taxon>
        <taxon>Mycenaceae</taxon>
        <taxon>Mycena</taxon>
    </lineage>
</organism>
<name>A0AAD7A5R8_9AGAR</name>
<sequence>MAGITDLPTEILVNILEHPTFPTESLYFLALLSRRLHFIALPIYFSRNGVDVESATVTLLPHGLDPISALQISLFVSSMEKLTCLLPHPSCTTISPFLTQLRRLETFISRLTSIQEVRLDLGSPHGCLSTGPDKELEAWSSHFGGLLSCIVQRGCRALTVTGGTCFINAYELDDPVSSTKHIRRVIRKMLAPPVPTVLGFKRLSKQGKAHHGISLSSMLSTTAEITSLTIDSATLIVPPGLEWTLAALSHSPITSLSIAMFRVRTPVWPVVLPLIASAAPNITTLSLTHLDVDGESDIITFVSQLPHLTHLHLTHHPLWGPRGHQVKSVTLPLWNLVTLRAPPNLIEHFLSRAECCPGIQSVCVLWAHLNLPLFTRFMSSIIHKLELRRLAPQLSLWTESMSSNMEFNNALLINVTAARTDGFRRVERLDMEETYPLSAHAENIGHLLSLFSRIKHLSLEIRKEFPETWAVQLTQSVRATKFLTRMEVNGKIYDLLTSSAPPA</sequence>
<protein>
    <recommendedName>
        <fullName evidence="3">F-box domain-containing protein</fullName>
    </recommendedName>
</protein>
<evidence type="ECO:0000313" key="2">
    <source>
        <dbReference type="Proteomes" id="UP001218218"/>
    </source>
</evidence>
<dbReference type="InterPro" id="IPR032675">
    <property type="entry name" value="LRR_dom_sf"/>
</dbReference>
<proteinExistence type="predicted"/>
<evidence type="ECO:0000313" key="1">
    <source>
        <dbReference type="EMBL" id="KAJ7349981.1"/>
    </source>
</evidence>
<comment type="caution">
    <text evidence="1">The sequence shown here is derived from an EMBL/GenBank/DDBJ whole genome shotgun (WGS) entry which is preliminary data.</text>
</comment>
<dbReference type="Proteomes" id="UP001218218">
    <property type="component" value="Unassembled WGS sequence"/>
</dbReference>
<dbReference type="SUPFAM" id="SSF52047">
    <property type="entry name" value="RNI-like"/>
    <property type="match status" value="1"/>
</dbReference>